<dbReference type="Proteomes" id="UP000297248">
    <property type="component" value="Unassembled WGS sequence"/>
</dbReference>
<evidence type="ECO:0000313" key="5">
    <source>
        <dbReference type="Proteomes" id="UP000583101"/>
    </source>
</evidence>
<dbReference type="InterPro" id="IPR006531">
    <property type="entry name" value="Gp5/Vgr_OB"/>
</dbReference>
<comment type="caution">
    <text evidence="3">The sequence shown here is derived from an EMBL/GenBank/DDBJ whole genome shotgun (WGS) entry which is preliminary data.</text>
</comment>
<dbReference type="EMBL" id="JACIEG010000003">
    <property type="protein sequence ID" value="MBB3969166.1"/>
    <property type="molecule type" value="Genomic_DNA"/>
</dbReference>
<reference evidence="3" key="2">
    <citation type="submission" date="2019-03" db="EMBL/GenBank/DDBJ databases">
        <authorList>
            <person name="Yan Y.-Q."/>
            <person name="Du Z.-J."/>
        </authorList>
    </citation>
    <scope>NUCLEOTIDE SEQUENCE</scope>
    <source>
        <strain evidence="3">PP-F2FG21</strain>
    </source>
</reference>
<dbReference type="EMBL" id="SNQG01000004">
    <property type="protein sequence ID" value="TEW66025.1"/>
    <property type="molecule type" value="Genomic_DNA"/>
</dbReference>
<organism evidence="3 4">
    <name type="scientific">Mucilaginibacter phyllosphaerae</name>
    <dbReference type="NCBI Taxonomy" id="1812349"/>
    <lineage>
        <taxon>Bacteria</taxon>
        <taxon>Pseudomonadati</taxon>
        <taxon>Bacteroidota</taxon>
        <taxon>Sphingobacteriia</taxon>
        <taxon>Sphingobacteriales</taxon>
        <taxon>Sphingobacteriaceae</taxon>
        <taxon>Mucilaginibacter</taxon>
    </lineage>
</organism>
<dbReference type="AlphaFoldDB" id="A0A4Y8ABY2"/>
<reference evidence="2 5" key="3">
    <citation type="submission" date="2020-08" db="EMBL/GenBank/DDBJ databases">
        <title>Genomic Encyclopedia of Type Strains, Phase IV (KMG-IV): sequencing the most valuable type-strain genomes for metagenomic binning, comparative biology and taxonomic classification.</title>
        <authorList>
            <person name="Goeker M."/>
        </authorList>
    </citation>
    <scope>NUCLEOTIDE SEQUENCE [LARGE SCALE GENOMIC DNA]</scope>
    <source>
        <strain evidence="2 5">DSM 100995</strain>
    </source>
</reference>
<dbReference type="Proteomes" id="UP000583101">
    <property type="component" value="Unassembled WGS sequence"/>
</dbReference>
<evidence type="ECO:0000313" key="4">
    <source>
        <dbReference type="Proteomes" id="UP000297248"/>
    </source>
</evidence>
<dbReference type="SUPFAM" id="SSF69279">
    <property type="entry name" value="Phage tail proteins"/>
    <property type="match status" value="1"/>
</dbReference>
<dbReference type="InterPro" id="IPR006533">
    <property type="entry name" value="T6SS_Vgr_RhsGE"/>
</dbReference>
<sequence length="557" mass="59728">MPYSSTKTDIVNVTVTSGGTEMPLGYGLLSVDVIQDINRISYASLTLTDGDFASKEYRISDSDFFDPGNSITITINYSGESSGKRAVFTGIIIKYSLKKTISGCILSVDISDAAVKMTTQRKSSIFNKITDSDLIGTLIGSYKGVSAGAITTTAAIHERIVQYYTSDWDMLLSRAEVNGLLVAAVNGVVSAVKPSFGAAAMSFEIGKDTVYDFDLQADARHQYAAVTTRTWDLDTQQISELTSDTRFTLKQGVLKSSNLAAAMGNSDDRMVSVIPVNAQEASAWADARMVKTRLSMLKGSFSVAGVGGLKLGDNIELKGAGNKFSGENIVTGLKHHISGGNWVTTIQFGLSADWFSSAVKLTDTKAAGLLPGINGLQVGIVETSNGDPENQSRVKVRMPAMDNNENAIWARLTTLDGGYNRGIFFWPEPGDEVILGFINDDPRNPVILGSVYGPKNQPVVAQTEANGQKGIVTKSGMKLLFDDENKTLRIQTSDNNKILIDEDSKQIEMNDANGNSLTLSNAGIVMKSAKNVMIKAQGDIDIQGKGIKIKGSTIDLI</sequence>
<dbReference type="NCBIfam" id="TIGR01646">
    <property type="entry name" value="vgr_GE"/>
    <property type="match status" value="1"/>
</dbReference>
<dbReference type="Gene3D" id="2.40.50.230">
    <property type="entry name" value="Gp5 N-terminal domain"/>
    <property type="match status" value="1"/>
</dbReference>
<evidence type="ECO:0000313" key="2">
    <source>
        <dbReference type="EMBL" id="MBB3969166.1"/>
    </source>
</evidence>
<name>A0A4Y8ABY2_9SPHI</name>
<dbReference type="SUPFAM" id="SSF69255">
    <property type="entry name" value="gp5 N-terminal domain-like"/>
    <property type="match status" value="1"/>
</dbReference>
<reference evidence="3 4" key="1">
    <citation type="journal article" date="2016" name="Int. J. Syst. Evol. Microbiol.">
        <title>Proposal of Mucilaginibacter phyllosphaerae sp. nov. isolated from the phyllosphere of Galium album.</title>
        <authorList>
            <person name="Aydogan E.L."/>
            <person name="Busse H.J."/>
            <person name="Moser G."/>
            <person name="Muller C."/>
            <person name="Kampfer P."/>
            <person name="Glaeser S.P."/>
        </authorList>
    </citation>
    <scope>NUCLEOTIDE SEQUENCE [LARGE SCALE GENOMIC DNA]</scope>
    <source>
        <strain evidence="3 4">PP-F2FG21</strain>
    </source>
</reference>
<gene>
    <name evidence="3" type="primary">vgrG</name>
    <name evidence="3" type="ORF">E2R65_12940</name>
    <name evidence="2" type="ORF">GGR35_001769</name>
</gene>
<protein>
    <submittedName>
        <fullName evidence="2">Rhs element Vgr protein</fullName>
    </submittedName>
    <submittedName>
        <fullName evidence="3">Type VI secretion system tip protein VgrG</fullName>
    </submittedName>
</protein>
<dbReference type="OrthoDB" id="1907165at2"/>
<proteinExistence type="predicted"/>
<evidence type="ECO:0000313" key="3">
    <source>
        <dbReference type="EMBL" id="TEW66025.1"/>
    </source>
</evidence>
<dbReference type="SUPFAM" id="SSF69349">
    <property type="entry name" value="Phage fibre proteins"/>
    <property type="match status" value="1"/>
</dbReference>
<evidence type="ECO:0000259" key="1">
    <source>
        <dbReference type="Pfam" id="PF04717"/>
    </source>
</evidence>
<dbReference type="RefSeq" id="WP_134336889.1">
    <property type="nucleotide sequence ID" value="NZ_BMCZ01000002.1"/>
</dbReference>
<feature type="domain" description="Gp5/Type VI secretion system Vgr protein OB-fold" evidence="1">
    <location>
        <begin position="378"/>
        <end position="452"/>
    </location>
</feature>
<accession>A0A4Y8ABY2</accession>
<dbReference type="Pfam" id="PF04717">
    <property type="entry name" value="Phage_base_V"/>
    <property type="match status" value="1"/>
</dbReference>
<dbReference type="InterPro" id="IPR037026">
    <property type="entry name" value="Vgr_OB-fold_dom_sf"/>
</dbReference>
<keyword evidence="5" id="KW-1185">Reference proteome</keyword>